<organism evidence="1 2">
    <name type="scientific">Clostridium yunnanense</name>
    <dbReference type="NCBI Taxonomy" id="2800325"/>
    <lineage>
        <taxon>Bacteria</taxon>
        <taxon>Bacillati</taxon>
        <taxon>Bacillota</taxon>
        <taxon>Clostridia</taxon>
        <taxon>Eubacteriales</taxon>
        <taxon>Clostridiaceae</taxon>
        <taxon>Clostridium</taxon>
    </lineage>
</organism>
<protein>
    <submittedName>
        <fullName evidence="1">Uncharacterized protein</fullName>
    </submittedName>
</protein>
<evidence type="ECO:0000313" key="1">
    <source>
        <dbReference type="EMBL" id="MBK1812668.1"/>
    </source>
</evidence>
<reference evidence="2" key="1">
    <citation type="submission" date="2021-01" db="EMBL/GenBank/DDBJ databases">
        <title>Genome public.</title>
        <authorList>
            <person name="Liu C."/>
            <person name="Sun Q."/>
        </authorList>
    </citation>
    <scope>NUCLEOTIDE SEQUENCE [LARGE SCALE GENOMIC DNA]</scope>
    <source>
        <strain evidence="2">YIM B02505</strain>
    </source>
</reference>
<sequence>MIDLISNMLTSINTSNIAPLLINAEKIVGPRSLRVVMINIVDWLKLEYKRETQKRPSKPLLLNYNYDWCNNVKTLIESDCIFSQVFSVCEGSLYYNKSLDDSSISEARRLCFEGFNPPEFTTMRKK</sequence>
<name>A0ABS1ETP8_9CLOT</name>
<keyword evidence="2" id="KW-1185">Reference proteome</keyword>
<proteinExistence type="predicted"/>
<accession>A0ABS1ETP8</accession>
<dbReference type="Proteomes" id="UP000596739">
    <property type="component" value="Unassembled WGS sequence"/>
</dbReference>
<comment type="caution">
    <text evidence="1">The sequence shown here is derived from an EMBL/GenBank/DDBJ whole genome shotgun (WGS) entry which is preliminary data.</text>
</comment>
<evidence type="ECO:0000313" key="2">
    <source>
        <dbReference type="Proteomes" id="UP000596739"/>
    </source>
</evidence>
<gene>
    <name evidence="1" type="ORF">JHL18_18775</name>
</gene>
<dbReference type="EMBL" id="JAENHN010000050">
    <property type="protein sequence ID" value="MBK1812668.1"/>
    <property type="molecule type" value="Genomic_DNA"/>
</dbReference>